<dbReference type="Proteomes" id="UP001595859">
    <property type="component" value="Unassembled WGS sequence"/>
</dbReference>
<keyword evidence="3" id="KW-0808">Transferase</keyword>
<dbReference type="PANTHER" id="PTHR33841">
    <property type="entry name" value="DNA METHYLTRANSFERASE YEEA-RELATED"/>
    <property type="match status" value="1"/>
</dbReference>
<evidence type="ECO:0000256" key="5">
    <source>
        <dbReference type="ARBA" id="ARBA00047942"/>
    </source>
</evidence>
<sequence length="1185" mass="131308">MYRRPPGTTGLDELADDASRVCRDSNVPVALVTDGRFWLLVHAVRNGPTSVARFDADLWQEEPILLRAFATLLGQTRVLPAPKHTDGSPTESLAALFARTADAQAVITSTLGGQVRQAVELFVSEVARLDRESGGTLLDGVSERDLYRGALTTLMRLVFLLYAEQKKLLPINDPTYADGYAVTTLYQQLSEARDRHGEEVGDRRSAAWPRLLATFAAVHGGCEHPDLRIPAHGGSLFDPAGYRWLGRVAVTDRVVHEVLDALLMLRHRGKAAERLSYDGLSVEQIGHVYEGLLEFSCLRVSAPHLGLSGKLEPEVPLAEVEAQGDALPAWLMKNCGLTAKQVEKALAAKPTAKQAADLHAACDNDAELAERVLPFWGLLRTDLRGLPTVFPARSVLFTQVGDRRATGTHYTPRDLAKEVVEHTLAPLCFVRETEGVHRLRNAEELLALKVCDPTMGSGAFLVAACEYLAERLVEAWQRDGQPDDVTGTAEEVRIAALRLVAAKCIYGVDRDDMAVELAKLSMWLLTLARDKPFGFLDHALRCGDSLIGVRTAEQIEAYCLDPTLGRQKVVERFTGSMDRAIAAALTEATKLRQEIERRPVNAKEDVDAKAALLARSEVATRNAQLVADGVVAAALSTAGENETRYVDRLVGMVETAVEVVKGSASPSVELTFRSKLEDWLTGNRSQAVKPFHWPLEFPEVMANGGFVAVVGNPPFIGGTMISGRIGRDVLHYLQRFVNRGARGGGRADLCSYFLLRDLDIMRGGRVGIIATNTIAQNDTREVGLDQVVEHGWDIYRAEKSQPWPGSASLEVSLVWVGNTDEGETFYLDGNVVKGITPSLAPKSRVSGNPHRLDANTGQAFIGSYVLAIDSFALDPEVARELIGRDRRNRDVLYPLINGVDLNSRPDCSAARWVVNFHDWPWDRVIGYSDVLRIIEEKAKPVLARKDPKTYVGLMDRWWQYWRIRAEMLRAIAGLERVLVITRHGRTGLPAWVPTGQVFTDATIVFATDRDAMCTLLSSNVHFAWWTIKGESTMRTDPRYTPSDGFETFAQPELTARMDRVGVQLHEFRRSVMLGRELGLTKLYNRVHDEAVAEPDIVRLREIHVEVDEAVAEAYGWTDLDLRHGFHDTRQGRRFTIDPVVQVEILDRLLELNFERYDQEVKGGRRATKRASAKVAADPAEEGMLF</sequence>
<accession>A0ABV9RZ94</accession>
<evidence type="ECO:0000256" key="3">
    <source>
        <dbReference type="ARBA" id="ARBA00022679"/>
    </source>
</evidence>
<feature type="domain" description="Type II methyltransferase M.TaqI-like" evidence="6">
    <location>
        <begin position="503"/>
        <end position="777"/>
    </location>
</feature>
<keyword evidence="2 7" id="KW-0489">Methyltransferase</keyword>
<proteinExistence type="predicted"/>
<dbReference type="InterPro" id="IPR050953">
    <property type="entry name" value="N4_N6_ade-DNA_methylase"/>
</dbReference>
<protein>
    <recommendedName>
        <fullName evidence="1">site-specific DNA-methyltransferase (adenine-specific)</fullName>
        <ecNumber evidence="1">2.1.1.72</ecNumber>
    </recommendedName>
</protein>
<comment type="caution">
    <text evidence="7">The sequence shown here is derived from an EMBL/GenBank/DDBJ whole genome shotgun (WGS) entry which is preliminary data.</text>
</comment>
<organism evidence="7 8">
    <name type="scientific">Actinophytocola glycyrrhizae</name>
    <dbReference type="NCBI Taxonomy" id="2044873"/>
    <lineage>
        <taxon>Bacteria</taxon>
        <taxon>Bacillati</taxon>
        <taxon>Actinomycetota</taxon>
        <taxon>Actinomycetes</taxon>
        <taxon>Pseudonocardiales</taxon>
        <taxon>Pseudonocardiaceae</taxon>
    </lineage>
</organism>
<evidence type="ECO:0000313" key="8">
    <source>
        <dbReference type="Proteomes" id="UP001595859"/>
    </source>
</evidence>
<evidence type="ECO:0000256" key="1">
    <source>
        <dbReference type="ARBA" id="ARBA00011900"/>
    </source>
</evidence>
<dbReference type="SUPFAM" id="SSF53335">
    <property type="entry name" value="S-adenosyl-L-methionine-dependent methyltransferases"/>
    <property type="match status" value="1"/>
</dbReference>
<reference evidence="8" key="1">
    <citation type="journal article" date="2019" name="Int. J. Syst. Evol. Microbiol.">
        <title>The Global Catalogue of Microorganisms (GCM) 10K type strain sequencing project: providing services to taxonomists for standard genome sequencing and annotation.</title>
        <authorList>
            <consortium name="The Broad Institute Genomics Platform"/>
            <consortium name="The Broad Institute Genome Sequencing Center for Infectious Disease"/>
            <person name="Wu L."/>
            <person name="Ma J."/>
        </authorList>
    </citation>
    <scope>NUCLEOTIDE SEQUENCE [LARGE SCALE GENOMIC DNA]</scope>
    <source>
        <strain evidence="8">ZS-22-S1</strain>
    </source>
</reference>
<dbReference type="PRINTS" id="PR00507">
    <property type="entry name" value="N12N6MTFRASE"/>
</dbReference>
<evidence type="ECO:0000259" key="6">
    <source>
        <dbReference type="Pfam" id="PF07669"/>
    </source>
</evidence>
<keyword evidence="4" id="KW-0949">S-adenosyl-L-methionine</keyword>
<comment type="catalytic activity">
    <reaction evidence="5">
        <text>a 2'-deoxyadenosine in DNA + S-adenosyl-L-methionine = an N(6)-methyl-2'-deoxyadenosine in DNA + S-adenosyl-L-homocysteine + H(+)</text>
        <dbReference type="Rhea" id="RHEA:15197"/>
        <dbReference type="Rhea" id="RHEA-COMP:12418"/>
        <dbReference type="Rhea" id="RHEA-COMP:12419"/>
        <dbReference type="ChEBI" id="CHEBI:15378"/>
        <dbReference type="ChEBI" id="CHEBI:57856"/>
        <dbReference type="ChEBI" id="CHEBI:59789"/>
        <dbReference type="ChEBI" id="CHEBI:90615"/>
        <dbReference type="ChEBI" id="CHEBI:90616"/>
        <dbReference type="EC" id="2.1.1.72"/>
    </reaction>
</comment>
<dbReference type="PANTHER" id="PTHR33841:SF1">
    <property type="entry name" value="DNA METHYLTRANSFERASE A"/>
    <property type="match status" value="1"/>
</dbReference>
<dbReference type="GO" id="GO:0008168">
    <property type="term" value="F:methyltransferase activity"/>
    <property type="evidence" value="ECO:0007669"/>
    <property type="project" value="UniProtKB-KW"/>
</dbReference>
<dbReference type="GO" id="GO:0032259">
    <property type="term" value="P:methylation"/>
    <property type="evidence" value="ECO:0007669"/>
    <property type="project" value="UniProtKB-KW"/>
</dbReference>
<evidence type="ECO:0000256" key="4">
    <source>
        <dbReference type="ARBA" id="ARBA00022691"/>
    </source>
</evidence>
<dbReference type="EMBL" id="JBHSIS010000006">
    <property type="protein sequence ID" value="MFC4854615.1"/>
    <property type="molecule type" value="Genomic_DNA"/>
</dbReference>
<name>A0ABV9RZ94_9PSEU</name>
<dbReference type="Gene3D" id="3.40.50.150">
    <property type="entry name" value="Vaccinia Virus protein VP39"/>
    <property type="match status" value="1"/>
</dbReference>
<evidence type="ECO:0000256" key="2">
    <source>
        <dbReference type="ARBA" id="ARBA00022603"/>
    </source>
</evidence>
<evidence type="ECO:0000313" key="7">
    <source>
        <dbReference type="EMBL" id="MFC4854615.1"/>
    </source>
</evidence>
<dbReference type="Pfam" id="PF07669">
    <property type="entry name" value="Eco57I"/>
    <property type="match status" value="1"/>
</dbReference>
<dbReference type="InterPro" id="IPR029063">
    <property type="entry name" value="SAM-dependent_MTases_sf"/>
</dbReference>
<dbReference type="EC" id="2.1.1.72" evidence="1"/>
<keyword evidence="8" id="KW-1185">Reference proteome</keyword>
<dbReference type="InterPro" id="IPR011639">
    <property type="entry name" value="MethylTrfase_TaqI-like_dom"/>
</dbReference>
<gene>
    <name evidence="7" type="ORF">ACFPCV_13980</name>
</gene>